<accession>A0ABW1R0P8</accession>
<evidence type="ECO:0000313" key="1">
    <source>
        <dbReference type="EMBL" id="MFC6153665.1"/>
    </source>
</evidence>
<reference evidence="2" key="1">
    <citation type="journal article" date="2019" name="Int. J. Syst. Evol. Microbiol.">
        <title>The Global Catalogue of Microorganisms (GCM) 10K type strain sequencing project: providing services to taxonomists for standard genome sequencing and annotation.</title>
        <authorList>
            <consortium name="The Broad Institute Genomics Platform"/>
            <consortium name="The Broad Institute Genome Sequencing Center for Infectious Disease"/>
            <person name="Wu L."/>
            <person name="Ma J."/>
        </authorList>
    </citation>
    <scope>NUCLEOTIDE SEQUENCE [LARGE SCALE GENOMIC DNA]</scope>
    <source>
        <strain evidence="2">DFY28</strain>
    </source>
</reference>
<organism evidence="1 2">
    <name type="scientific">Nocardioides yefusunii</name>
    <dbReference type="NCBI Taxonomy" id="2500546"/>
    <lineage>
        <taxon>Bacteria</taxon>
        <taxon>Bacillati</taxon>
        <taxon>Actinomycetota</taxon>
        <taxon>Actinomycetes</taxon>
        <taxon>Propionibacteriales</taxon>
        <taxon>Nocardioidaceae</taxon>
        <taxon>Nocardioides</taxon>
    </lineage>
</organism>
<evidence type="ECO:0000313" key="2">
    <source>
        <dbReference type="Proteomes" id="UP001596098"/>
    </source>
</evidence>
<sequence>MSTAPDGRKAWASALRLAYYRESLTGVRQAVRRVAGLWVVEAL</sequence>
<protein>
    <submittedName>
        <fullName evidence="1">Uncharacterized protein</fullName>
    </submittedName>
</protein>
<dbReference type="EMBL" id="JBHSQI010000004">
    <property type="protein sequence ID" value="MFC6153665.1"/>
    <property type="molecule type" value="Genomic_DNA"/>
</dbReference>
<keyword evidence="2" id="KW-1185">Reference proteome</keyword>
<dbReference type="RefSeq" id="WP_277745791.1">
    <property type="nucleotide sequence ID" value="NZ_CP034929.1"/>
</dbReference>
<dbReference type="Proteomes" id="UP001596098">
    <property type="component" value="Unassembled WGS sequence"/>
</dbReference>
<comment type="caution">
    <text evidence="1">The sequence shown here is derived from an EMBL/GenBank/DDBJ whole genome shotgun (WGS) entry which is preliminary data.</text>
</comment>
<name>A0ABW1R0P8_9ACTN</name>
<proteinExistence type="predicted"/>
<gene>
    <name evidence="1" type="ORF">ACFPWU_08320</name>
</gene>